<dbReference type="SUPFAM" id="SSF52799">
    <property type="entry name" value="(Phosphotyrosine protein) phosphatases II"/>
    <property type="match status" value="1"/>
</dbReference>
<dbReference type="GO" id="GO:0005983">
    <property type="term" value="P:starch catabolic process"/>
    <property type="evidence" value="ECO:0007669"/>
    <property type="project" value="TreeGrafter"/>
</dbReference>
<feature type="region of interest" description="Disordered" evidence="1">
    <location>
        <begin position="18"/>
        <end position="135"/>
    </location>
</feature>
<dbReference type="AlphaFoldDB" id="A0A7S2F851"/>
<dbReference type="Pfam" id="PF00782">
    <property type="entry name" value="DSPc"/>
    <property type="match status" value="1"/>
</dbReference>
<dbReference type="PROSITE" id="PS50056">
    <property type="entry name" value="TYR_PHOSPHATASE_2"/>
    <property type="match status" value="1"/>
</dbReference>
<dbReference type="InterPro" id="IPR000387">
    <property type="entry name" value="Tyr_Pase_dom"/>
</dbReference>
<dbReference type="InterPro" id="IPR029021">
    <property type="entry name" value="Prot-tyrosine_phosphatase-like"/>
</dbReference>
<feature type="compositionally biased region" description="Low complexity" evidence="1">
    <location>
        <begin position="63"/>
        <end position="74"/>
    </location>
</feature>
<dbReference type="InterPro" id="IPR000340">
    <property type="entry name" value="Dual-sp_phosphatase_cat-dom"/>
</dbReference>
<dbReference type="GO" id="GO:0009507">
    <property type="term" value="C:chloroplast"/>
    <property type="evidence" value="ECO:0007669"/>
    <property type="project" value="TreeGrafter"/>
</dbReference>
<proteinExistence type="predicted"/>
<feature type="compositionally biased region" description="Basic and acidic residues" evidence="1">
    <location>
        <begin position="101"/>
        <end position="111"/>
    </location>
</feature>
<dbReference type="GO" id="GO:2001070">
    <property type="term" value="F:starch binding"/>
    <property type="evidence" value="ECO:0007669"/>
    <property type="project" value="TreeGrafter"/>
</dbReference>
<feature type="domain" description="Tyrosine specific protein phosphatases" evidence="2">
    <location>
        <begin position="228"/>
        <end position="293"/>
    </location>
</feature>
<dbReference type="EMBL" id="HBGR01007273">
    <property type="protein sequence ID" value="CAD9379742.1"/>
    <property type="molecule type" value="Transcribed_RNA"/>
</dbReference>
<evidence type="ECO:0000259" key="2">
    <source>
        <dbReference type="PROSITE" id="PS50056"/>
    </source>
</evidence>
<protein>
    <recommendedName>
        <fullName evidence="2">Tyrosine specific protein phosphatases domain-containing protein</fullName>
    </recommendedName>
</protein>
<name>A0A7S2F851_9CHLO</name>
<dbReference type="InterPro" id="IPR052832">
    <property type="entry name" value="Starch-Glucan_Phosphatase"/>
</dbReference>
<accession>A0A7S2F851</accession>
<dbReference type="GO" id="GO:0019203">
    <property type="term" value="F:carbohydrate phosphatase activity"/>
    <property type="evidence" value="ECO:0007669"/>
    <property type="project" value="TreeGrafter"/>
</dbReference>
<organism evidence="3">
    <name type="scientific">Pycnococcus provasolii</name>
    <dbReference type="NCBI Taxonomy" id="41880"/>
    <lineage>
        <taxon>Eukaryota</taxon>
        <taxon>Viridiplantae</taxon>
        <taxon>Chlorophyta</taxon>
        <taxon>Pseudoscourfieldiophyceae</taxon>
        <taxon>Pseudoscourfieldiales</taxon>
        <taxon>Pycnococcaceae</taxon>
        <taxon>Pycnococcus</taxon>
    </lineage>
</organism>
<dbReference type="PANTHER" id="PTHR46642">
    <property type="entry name" value="DUAL SPECIFICITY PHOSPHATASE, SUBGROUP, CATALYTIC DOMAIN"/>
    <property type="match status" value="1"/>
</dbReference>
<dbReference type="Gene3D" id="3.90.190.10">
    <property type="entry name" value="Protein tyrosine phosphatase superfamily"/>
    <property type="match status" value="1"/>
</dbReference>
<reference evidence="3" key="1">
    <citation type="submission" date="2021-01" db="EMBL/GenBank/DDBJ databases">
        <authorList>
            <person name="Corre E."/>
            <person name="Pelletier E."/>
            <person name="Niang G."/>
            <person name="Scheremetjew M."/>
            <person name="Finn R."/>
            <person name="Kale V."/>
            <person name="Holt S."/>
            <person name="Cochrane G."/>
            <person name="Meng A."/>
            <person name="Brown T."/>
            <person name="Cohen L."/>
        </authorList>
    </citation>
    <scope>NUCLEOTIDE SEQUENCE</scope>
    <source>
        <strain evidence="3">RCC733</strain>
    </source>
</reference>
<sequence length="413" mass="45141">MLPSSSSASSFKKIRGALISRSHAPRHVSSSTRAQKIFLSRSKKTPSELRATTNEVNGEKASSTKGKGFGTTSNSGGGSSSSSDKSEEKTDVDAAMSSEKSGWETRKKESEAAGIKSSQRPPKGGDPPPNTLRDGADWGWTLNWDYVDDGEQEGAIIVGSCPRNAEDVDRLVKEAKIEAILCLQSDVCFDAMDIDAAGVRVRAAQNGVFWTRVACRDFDKNDQAAMLPEMVRMLGALRRAGRRTYVHCTAGINRASLTAVGYLTWVKGVSFEDALRQVRESRPQAHPYEECWRLCRRRMLLGVGDDVFYRAKMAAQDYRASNDGNGVSGNGSNGDAHESEYGKRWDLEYAAAEDRLIRELFSRRIEADVAAWESIGATQLCAAGLGAETCAVHPDHLPFTTKLRSKSDKSKKE</sequence>
<evidence type="ECO:0000256" key="1">
    <source>
        <dbReference type="SAM" id="MobiDB-lite"/>
    </source>
</evidence>
<gene>
    <name evidence="3" type="ORF">PPRO1471_LOCUS4814</name>
</gene>
<evidence type="ECO:0000313" key="3">
    <source>
        <dbReference type="EMBL" id="CAD9379742.1"/>
    </source>
</evidence>
<dbReference type="PANTHER" id="PTHR46642:SF8">
    <property type="entry name" value="DUAL SPECIFICITY PROTEIN PHOSPHATASE FAMILY PROTEIN"/>
    <property type="match status" value="1"/>
</dbReference>